<keyword evidence="7" id="KW-0509">mRNA transport</keyword>
<dbReference type="SMART" id="SM00804">
    <property type="entry name" value="TAP_C"/>
    <property type="match status" value="1"/>
</dbReference>
<dbReference type="InterPro" id="IPR032675">
    <property type="entry name" value="LRR_dom_sf"/>
</dbReference>
<comment type="caution">
    <text evidence="14">The sequence shown here is derived from an EMBL/GenBank/DDBJ whole genome shotgun (WGS) entry which is preliminary data.</text>
</comment>
<evidence type="ECO:0000256" key="1">
    <source>
        <dbReference type="ARBA" id="ARBA00004123"/>
    </source>
</evidence>
<evidence type="ECO:0000256" key="5">
    <source>
        <dbReference type="ARBA" id="ARBA00022614"/>
    </source>
</evidence>
<feature type="region of interest" description="Disordered" evidence="11">
    <location>
        <begin position="1"/>
        <end position="96"/>
    </location>
</feature>
<evidence type="ECO:0000313" key="14">
    <source>
        <dbReference type="EMBL" id="KAH0544473.1"/>
    </source>
</evidence>
<dbReference type="InterPro" id="IPR009060">
    <property type="entry name" value="UBA-like_sf"/>
</dbReference>
<dbReference type="InterPro" id="IPR002075">
    <property type="entry name" value="NTF2_dom"/>
</dbReference>
<dbReference type="OrthoDB" id="25872at2759"/>
<keyword evidence="5" id="KW-0433">Leucine-rich repeat</keyword>
<dbReference type="SUPFAM" id="SSF46934">
    <property type="entry name" value="UBA-like"/>
    <property type="match status" value="1"/>
</dbReference>
<reference evidence="14" key="1">
    <citation type="submission" date="2021-03" db="EMBL/GenBank/DDBJ databases">
        <title>Comparative genomics and phylogenomic investigation of the class Geoglossomycetes provide insights into ecological specialization and systematics.</title>
        <authorList>
            <person name="Melie T."/>
            <person name="Pirro S."/>
            <person name="Miller A.N."/>
            <person name="Quandt A."/>
        </authorList>
    </citation>
    <scope>NUCLEOTIDE SEQUENCE</scope>
    <source>
        <strain evidence="14">GBOQ0MN5Z8</strain>
    </source>
</reference>
<dbReference type="PROSITE" id="PS51281">
    <property type="entry name" value="TAP_C"/>
    <property type="match status" value="1"/>
</dbReference>
<dbReference type="GO" id="GO:0005634">
    <property type="term" value="C:nucleus"/>
    <property type="evidence" value="ECO:0007669"/>
    <property type="project" value="UniProtKB-SubCell"/>
</dbReference>
<keyword evidence="3" id="KW-0813">Transport</keyword>
<name>A0A9P8IBL9_9PEZI</name>
<evidence type="ECO:0000256" key="6">
    <source>
        <dbReference type="ARBA" id="ARBA00022737"/>
    </source>
</evidence>
<comment type="function">
    <text evidence="9">Involved in the export of mRNA from the nucleus to the cytoplasm.</text>
</comment>
<protein>
    <recommendedName>
        <fullName evidence="10">mRNA export factor MEX67</fullName>
    </recommendedName>
</protein>
<dbReference type="CDD" id="cd14342">
    <property type="entry name" value="UBA_TAP-C"/>
    <property type="match status" value="1"/>
</dbReference>
<keyword evidence="15" id="KW-1185">Reference proteome</keyword>
<dbReference type="AlphaFoldDB" id="A0A9P8IBL9"/>
<dbReference type="Pfam" id="PF22602">
    <property type="entry name" value="NXF_NTF2"/>
    <property type="match status" value="1"/>
</dbReference>
<evidence type="ECO:0000256" key="2">
    <source>
        <dbReference type="ARBA" id="ARBA00009285"/>
    </source>
</evidence>
<dbReference type="GO" id="GO:0003723">
    <property type="term" value="F:RNA binding"/>
    <property type="evidence" value="ECO:0007669"/>
    <property type="project" value="TreeGrafter"/>
</dbReference>
<dbReference type="Pfam" id="PF03943">
    <property type="entry name" value="TAP_C"/>
    <property type="match status" value="1"/>
</dbReference>
<dbReference type="InterPro" id="IPR005637">
    <property type="entry name" value="TAP_C_dom"/>
</dbReference>
<evidence type="ECO:0000313" key="15">
    <source>
        <dbReference type="Proteomes" id="UP000698800"/>
    </source>
</evidence>
<proteinExistence type="inferred from homology"/>
<comment type="similarity">
    <text evidence="2">Belongs to the NXF family.</text>
</comment>
<comment type="subcellular location">
    <subcellularLocation>
        <location evidence="1">Nucleus</location>
    </subcellularLocation>
</comment>
<evidence type="ECO:0000256" key="10">
    <source>
        <dbReference type="ARBA" id="ARBA00069694"/>
    </source>
</evidence>
<dbReference type="Pfam" id="PF24048">
    <property type="entry name" value="LRR_NXF1-5"/>
    <property type="match status" value="1"/>
</dbReference>
<feature type="domain" description="NTF2" evidence="12">
    <location>
        <begin position="439"/>
        <end position="613"/>
    </location>
</feature>
<dbReference type="PANTHER" id="PTHR10662">
    <property type="entry name" value="NUCLEAR RNA EXPORT FACTOR"/>
    <property type="match status" value="1"/>
</dbReference>
<dbReference type="InterPro" id="IPR032710">
    <property type="entry name" value="NTF2-like_dom_sf"/>
</dbReference>
<dbReference type="EMBL" id="JAGHQL010000018">
    <property type="protein sequence ID" value="KAH0544473.1"/>
    <property type="molecule type" value="Genomic_DNA"/>
</dbReference>
<sequence length="712" mass="77500">MLQRASAPPTGPRGRAGPRGNNSSTTAISRGGIRKRRSGTPRIDKDGDLDMDTPVEGMGGRGRGRGRGAQMGNQNGGNTIAGRGQPRNAPQGGFFGGASVQQAILRGMARGDARIRGPRAGLGATSALGETVDRRRERDAGLDQIRVRGLKESKAALNEDGGVRDLLAFLERKANGPDTKPGDAVRIKKSRSEGDSVIISVRPEDAPKFLRLNAFQFAHSILAIERHKGPPTRDDASQPFESAEALDTKQILAGFLSRRYSVEQKLLDLSNLGADQRLLGRGFFDQDSTASKLFPAMMKIADQLFTSSKEKREAVVSVVLSNNALKDISMVSSLAATFPDIKNLDLSNNKFVDMRSLDGWRWRFRNLEQLVLTDNPIETLTPTYKDEILRWYPTLRMLDGIQVRSDQELAALAANRALASAGKLPIPIRPASFLDQGQVGENFVKHFFPAYDLDRENLANSFYDARSTFSFSVNTSAPRALGGEGQKSLNWDAYIKGSRNLKKLSHLSARMARAHTGTEDIRSCWSTLPATRHPDLLSMGSKWMIECHGLPGLTDVTGQSATGVGGLIIVVHGEFDEVSVSTGITKRSFDRTFVLGPGAGVGGIRVVSDMLTLRAYGGYESFTPEDIDPSTTTGVTSVASKQPQIPEGLGEPTAGKSLEQVRKEQMVIEMSKRTGMTLEFSNMCLDEKAWDFDSAILAFQDVKVNRTSPLMR</sequence>
<organism evidence="14 15">
    <name type="scientific">Glutinoglossum americanum</name>
    <dbReference type="NCBI Taxonomy" id="1670608"/>
    <lineage>
        <taxon>Eukaryota</taxon>
        <taxon>Fungi</taxon>
        <taxon>Dikarya</taxon>
        <taxon>Ascomycota</taxon>
        <taxon>Pezizomycotina</taxon>
        <taxon>Geoglossomycetes</taxon>
        <taxon>Geoglossales</taxon>
        <taxon>Geoglossaceae</taxon>
        <taxon>Glutinoglossum</taxon>
    </lineage>
</organism>
<dbReference type="SUPFAM" id="SSF54427">
    <property type="entry name" value="NTF2-like"/>
    <property type="match status" value="1"/>
</dbReference>
<accession>A0A9P8IBL9</accession>
<feature type="domain" description="TAP-C" evidence="13">
    <location>
        <begin position="661"/>
        <end position="712"/>
    </location>
</feature>
<dbReference type="InterPro" id="IPR057125">
    <property type="entry name" value="NXF1/2/3/5-like_LRR"/>
</dbReference>
<dbReference type="InterPro" id="IPR030217">
    <property type="entry name" value="NXF_fam"/>
</dbReference>
<dbReference type="Proteomes" id="UP000698800">
    <property type="component" value="Unassembled WGS sequence"/>
</dbReference>
<gene>
    <name evidence="14" type="ORF">FGG08_001370</name>
</gene>
<dbReference type="Gene3D" id="1.10.8.10">
    <property type="entry name" value="DNA helicase RuvA subunit, C-terminal domain"/>
    <property type="match status" value="1"/>
</dbReference>
<evidence type="ECO:0000259" key="12">
    <source>
        <dbReference type="PROSITE" id="PS50177"/>
    </source>
</evidence>
<evidence type="ECO:0000256" key="3">
    <source>
        <dbReference type="ARBA" id="ARBA00022448"/>
    </source>
</evidence>
<evidence type="ECO:0000256" key="9">
    <source>
        <dbReference type="ARBA" id="ARBA00055253"/>
    </source>
</evidence>
<dbReference type="Gene3D" id="3.80.10.10">
    <property type="entry name" value="Ribonuclease Inhibitor"/>
    <property type="match status" value="1"/>
</dbReference>
<dbReference type="PANTHER" id="PTHR10662:SF22">
    <property type="entry name" value="NUCLEAR RNA EXPORT FACTOR 1"/>
    <property type="match status" value="1"/>
</dbReference>
<feature type="compositionally biased region" description="Polar residues" evidence="11">
    <location>
        <begin position="629"/>
        <end position="643"/>
    </location>
</feature>
<dbReference type="Gene3D" id="3.10.450.50">
    <property type="match status" value="1"/>
</dbReference>
<evidence type="ECO:0000256" key="8">
    <source>
        <dbReference type="ARBA" id="ARBA00023242"/>
    </source>
</evidence>
<feature type="compositionally biased region" description="Low complexity" evidence="11">
    <location>
        <begin position="68"/>
        <end position="77"/>
    </location>
</feature>
<dbReference type="InterPro" id="IPR018222">
    <property type="entry name" value="Nuclear_transport_factor_2_euk"/>
</dbReference>
<dbReference type="GO" id="GO:0016973">
    <property type="term" value="P:poly(A)+ mRNA export from nucleus"/>
    <property type="evidence" value="ECO:0007669"/>
    <property type="project" value="TreeGrafter"/>
</dbReference>
<evidence type="ECO:0000256" key="7">
    <source>
        <dbReference type="ARBA" id="ARBA00022816"/>
    </source>
</evidence>
<feature type="compositionally biased region" description="Low complexity" evidence="11">
    <location>
        <begin position="1"/>
        <end position="20"/>
    </location>
</feature>
<dbReference type="SUPFAM" id="SSF52058">
    <property type="entry name" value="L domain-like"/>
    <property type="match status" value="1"/>
</dbReference>
<evidence type="ECO:0000256" key="11">
    <source>
        <dbReference type="SAM" id="MobiDB-lite"/>
    </source>
</evidence>
<keyword evidence="6" id="KW-0677">Repeat</keyword>
<keyword evidence="8" id="KW-0539">Nucleus</keyword>
<evidence type="ECO:0000256" key="4">
    <source>
        <dbReference type="ARBA" id="ARBA00022490"/>
    </source>
</evidence>
<evidence type="ECO:0000259" key="13">
    <source>
        <dbReference type="PROSITE" id="PS51281"/>
    </source>
</evidence>
<dbReference type="PROSITE" id="PS50177">
    <property type="entry name" value="NTF2_DOMAIN"/>
    <property type="match status" value="1"/>
</dbReference>
<dbReference type="FunFam" id="3.10.450.50:FF:000013">
    <property type="entry name" value="mRNA export factor mex67"/>
    <property type="match status" value="1"/>
</dbReference>
<dbReference type="FunFam" id="3.80.10.10:FF:000296">
    <property type="entry name" value="mRNA export factor MEX67"/>
    <property type="match status" value="1"/>
</dbReference>
<keyword evidence="4" id="KW-0963">Cytoplasm</keyword>
<feature type="region of interest" description="Disordered" evidence="11">
    <location>
        <begin position="625"/>
        <end position="657"/>
    </location>
</feature>